<sequence>MIQRQSNFSLLTLVLSLLSFIVNTSSVLPGSFRFRRQYSGQQSNLLVESSVASDPSAFDAESQTLTVSEDSPSSRVNKRQRNADICDRWGQRQWLQRTDGLWIDGTRNSRAENCRLACRIDGCGSGRCSSSEVFRRCICSGC</sequence>
<gene>
    <name evidence="2" type="ORF">DAPPUDRAFT_307608</name>
</gene>
<evidence type="ECO:0000313" key="3">
    <source>
        <dbReference type="Proteomes" id="UP000000305"/>
    </source>
</evidence>
<proteinExistence type="predicted"/>
<evidence type="ECO:0000256" key="1">
    <source>
        <dbReference type="SAM" id="SignalP"/>
    </source>
</evidence>
<evidence type="ECO:0008006" key="4">
    <source>
        <dbReference type="Google" id="ProtNLM"/>
    </source>
</evidence>
<dbReference type="InParanoid" id="E9H3E1"/>
<feature type="signal peptide" evidence="1">
    <location>
        <begin position="1"/>
        <end position="26"/>
    </location>
</feature>
<dbReference type="KEGG" id="dpx:DAPPUDRAFT_307608"/>
<keyword evidence="1" id="KW-0732">Signal</keyword>
<dbReference type="HOGENOM" id="CLU_1817739_0_0_1"/>
<accession>E9H3E1</accession>
<feature type="chain" id="PRO_5003241473" description="Invertebrate defensins family profile domain-containing protein" evidence="1">
    <location>
        <begin position="27"/>
        <end position="142"/>
    </location>
</feature>
<keyword evidence="3" id="KW-1185">Reference proteome</keyword>
<dbReference type="AlphaFoldDB" id="E9H3E1"/>
<reference evidence="2 3" key="1">
    <citation type="journal article" date="2011" name="Science">
        <title>The ecoresponsive genome of Daphnia pulex.</title>
        <authorList>
            <person name="Colbourne J.K."/>
            <person name="Pfrender M.E."/>
            <person name="Gilbert D."/>
            <person name="Thomas W.K."/>
            <person name="Tucker A."/>
            <person name="Oakley T.H."/>
            <person name="Tokishita S."/>
            <person name="Aerts A."/>
            <person name="Arnold G.J."/>
            <person name="Basu M.K."/>
            <person name="Bauer D.J."/>
            <person name="Caceres C.E."/>
            <person name="Carmel L."/>
            <person name="Casola C."/>
            <person name="Choi J.H."/>
            <person name="Detter J.C."/>
            <person name="Dong Q."/>
            <person name="Dusheyko S."/>
            <person name="Eads B.D."/>
            <person name="Frohlich T."/>
            <person name="Geiler-Samerotte K.A."/>
            <person name="Gerlach D."/>
            <person name="Hatcher P."/>
            <person name="Jogdeo S."/>
            <person name="Krijgsveld J."/>
            <person name="Kriventseva E.V."/>
            <person name="Kultz D."/>
            <person name="Laforsch C."/>
            <person name="Lindquist E."/>
            <person name="Lopez J."/>
            <person name="Manak J.R."/>
            <person name="Muller J."/>
            <person name="Pangilinan J."/>
            <person name="Patwardhan R.P."/>
            <person name="Pitluck S."/>
            <person name="Pritham E.J."/>
            <person name="Rechtsteiner A."/>
            <person name="Rho M."/>
            <person name="Rogozin I.B."/>
            <person name="Sakarya O."/>
            <person name="Salamov A."/>
            <person name="Schaack S."/>
            <person name="Shapiro H."/>
            <person name="Shiga Y."/>
            <person name="Skalitzky C."/>
            <person name="Smith Z."/>
            <person name="Souvorov A."/>
            <person name="Sung W."/>
            <person name="Tang Z."/>
            <person name="Tsuchiya D."/>
            <person name="Tu H."/>
            <person name="Vos H."/>
            <person name="Wang M."/>
            <person name="Wolf Y.I."/>
            <person name="Yamagata H."/>
            <person name="Yamada T."/>
            <person name="Ye Y."/>
            <person name="Shaw J.R."/>
            <person name="Andrews J."/>
            <person name="Crease T.J."/>
            <person name="Tang H."/>
            <person name="Lucas S.M."/>
            <person name="Robertson H.M."/>
            <person name="Bork P."/>
            <person name="Koonin E.V."/>
            <person name="Zdobnov E.M."/>
            <person name="Grigoriev I.V."/>
            <person name="Lynch M."/>
            <person name="Boore J.L."/>
        </authorList>
    </citation>
    <scope>NUCLEOTIDE SEQUENCE [LARGE SCALE GENOMIC DNA]</scope>
</reference>
<protein>
    <recommendedName>
        <fullName evidence="4">Invertebrate defensins family profile domain-containing protein</fullName>
    </recommendedName>
</protein>
<name>E9H3E1_DAPPU</name>
<evidence type="ECO:0000313" key="2">
    <source>
        <dbReference type="EMBL" id="EFX73794.1"/>
    </source>
</evidence>
<organism evidence="2 3">
    <name type="scientific">Daphnia pulex</name>
    <name type="common">Water flea</name>
    <dbReference type="NCBI Taxonomy" id="6669"/>
    <lineage>
        <taxon>Eukaryota</taxon>
        <taxon>Metazoa</taxon>
        <taxon>Ecdysozoa</taxon>
        <taxon>Arthropoda</taxon>
        <taxon>Crustacea</taxon>
        <taxon>Branchiopoda</taxon>
        <taxon>Diplostraca</taxon>
        <taxon>Cladocera</taxon>
        <taxon>Anomopoda</taxon>
        <taxon>Daphniidae</taxon>
        <taxon>Daphnia</taxon>
    </lineage>
</organism>
<dbReference type="EMBL" id="GL732588">
    <property type="protein sequence ID" value="EFX73794.1"/>
    <property type="molecule type" value="Genomic_DNA"/>
</dbReference>
<dbReference type="Proteomes" id="UP000000305">
    <property type="component" value="Unassembled WGS sequence"/>
</dbReference>